<feature type="compositionally biased region" description="Basic and acidic residues" evidence="1">
    <location>
        <begin position="154"/>
        <end position="166"/>
    </location>
</feature>
<keyword evidence="3" id="KW-1185">Reference proteome</keyword>
<organism evidence="2 3">
    <name type="scientific">Musa troglodytarum</name>
    <name type="common">fe'i banana</name>
    <dbReference type="NCBI Taxonomy" id="320322"/>
    <lineage>
        <taxon>Eukaryota</taxon>
        <taxon>Viridiplantae</taxon>
        <taxon>Streptophyta</taxon>
        <taxon>Embryophyta</taxon>
        <taxon>Tracheophyta</taxon>
        <taxon>Spermatophyta</taxon>
        <taxon>Magnoliopsida</taxon>
        <taxon>Liliopsida</taxon>
        <taxon>Zingiberales</taxon>
        <taxon>Musaceae</taxon>
        <taxon>Musa</taxon>
    </lineage>
</organism>
<dbReference type="Proteomes" id="UP001055439">
    <property type="component" value="Chromosome 7"/>
</dbReference>
<gene>
    <name evidence="2" type="ORF">MUK42_35364</name>
</gene>
<reference evidence="2" key="1">
    <citation type="submission" date="2022-05" db="EMBL/GenBank/DDBJ databases">
        <title>The Musa troglodytarum L. genome provides insights into the mechanism of non-climacteric behaviour and enrichment of carotenoids.</title>
        <authorList>
            <person name="Wang J."/>
        </authorList>
    </citation>
    <scope>NUCLEOTIDE SEQUENCE</scope>
    <source>
        <tissue evidence="2">Leaf</tissue>
    </source>
</reference>
<name>A0A9E7GMK3_9LILI</name>
<protein>
    <submittedName>
        <fullName evidence="2">Uncharacterized protein</fullName>
    </submittedName>
</protein>
<dbReference type="EMBL" id="CP097509">
    <property type="protein sequence ID" value="URE17520.1"/>
    <property type="molecule type" value="Genomic_DNA"/>
</dbReference>
<evidence type="ECO:0000256" key="1">
    <source>
        <dbReference type="SAM" id="MobiDB-lite"/>
    </source>
</evidence>
<feature type="compositionally biased region" description="Low complexity" evidence="1">
    <location>
        <begin position="222"/>
        <end position="235"/>
    </location>
</feature>
<sequence length="270" mass="30042">MAMTTRSNTPRGPLRSAARVPSFVEKNQGWGRSSSGACGRHRCCRVNTSVGVHVSQGTNPMKEDHLTLHQWWRALLVKKPYLTPWTSFLMFEGTHTEATVAAWALGRVWCDGERGRKRAQIESPIWRANDVVDISAAAPPATNADACEQYEDWEKREEEADEDKRRNVSAAAKRQTRHRTNEAHLPYPQPSPPLSHAPHPTYDPKKGKKKEEKEKRRERRGSTCSSSSSSAAAMAKLRREPVLPSADSNDESDPRPGAGGYGSARAFSPM</sequence>
<dbReference type="AlphaFoldDB" id="A0A9E7GMK3"/>
<feature type="region of interest" description="Disordered" evidence="1">
    <location>
        <begin position="154"/>
        <end position="270"/>
    </location>
</feature>
<feature type="compositionally biased region" description="Polar residues" evidence="1">
    <location>
        <begin position="1"/>
        <end position="10"/>
    </location>
</feature>
<evidence type="ECO:0000313" key="2">
    <source>
        <dbReference type="EMBL" id="URE17520.1"/>
    </source>
</evidence>
<feature type="compositionally biased region" description="Basic and acidic residues" evidence="1">
    <location>
        <begin position="202"/>
        <end position="215"/>
    </location>
</feature>
<proteinExistence type="predicted"/>
<accession>A0A9E7GMK3</accession>
<evidence type="ECO:0000313" key="3">
    <source>
        <dbReference type="Proteomes" id="UP001055439"/>
    </source>
</evidence>
<feature type="region of interest" description="Disordered" evidence="1">
    <location>
        <begin position="1"/>
        <end position="20"/>
    </location>
</feature>